<protein>
    <submittedName>
        <fullName evidence="1">Uncharacterized protein</fullName>
    </submittedName>
</protein>
<reference evidence="1" key="1">
    <citation type="submission" date="2020-05" db="UniProtKB">
        <authorList>
            <consortium name="EnsemblMetazoa"/>
        </authorList>
    </citation>
    <scope>IDENTIFICATION</scope>
    <source>
        <strain evidence="1">TTRI</strain>
    </source>
</reference>
<dbReference type="EnsemblMetazoa" id="GAUT011182-RA">
    <property type="protein sequence ID" value="GAUT011182-PA"/>
    <property type="gene ID" value="GAUT011182"/>
</dbReference>
<sequence>SGCAVPVSFGSINVSERSFSGDFFGSTGDDSLESNLSIALAGFPCRTSAYSGGDFLVSTGEECLESSLSSSFVLKMFEWSGCAVPVSFGSINLSGCSFSGDFFVSTSDDSLESSLSSALAGFPWRTSAYSVGKPSAVSTSINFSGRSFLKNCFGFTGDECLESSLSSGFILKMLEWSSCAASVNVISINLSGRSFSGDVFGSTVNDSLESSLSSALAGFSWRTCAYSGGKASVVSTPINIPGRSFSGDFFVSIGDESLESRDVFGSTVDDSLESSLSNALAGFAWRTTACSGGKASAVSTAINFSGCSFSGGFCGSTGDESFESNLSIGFVLGIFEWSGCAASVSLGSINIFGCFFSGDVFGSTDDESLESILPSVFVLGMFGWSGCAASVSFASNNISGCSFSGDFFGSTLDDNLESRLSSALASSPWRTSAYSDSKASVVPTPTNFSGCSFSGDFFVSTGNERLESSFSIGLAGFSTTSSAWSVGVFVGFTGDEILESSFSSGLADFPTATSSSLVAVFVGFTGDESLESSFSSGLVGFSTATSARSVDKAAIVSTPINLSGRSFSADFLGFAGDQFSLALLAMKVWHQVFQVVWLVFLRQRLQEDFCGSKGDESLASSLSNGLAGFPTATSARSVGEAAIVSTPINLPFRSSLRDSFDCTGNVNLESVDFCGFTGDESLESSLSNGSSNFPMTKSASSVKDFCGSIGDESLESSLSSGLSGFPTTTSAWSASKAAVVSTPINLSGCPFSGDFFGFAHGESLEDSFGSTGDVNLESESFCGSTGGESLASSLSTALFGFPTITFAWSVRDFFCSTGDESLSSLSSGFVLRTSKWSGCEASVVSTPINLSECFFSGDFFDCTGDEILESSLSSDMGSWPSDRTSTDFETLCRSAPLSLKSSRDCFGDINSESGLSENFLGLDSNTSLSFVDKIPVNFVSINSLICVIWVASGIGTTSSIFSIFFACVSRASVGDNLIISVGGSLGVNRINSTSTALKICSSSIGRLTSRFLDSRERTANGKASKLVLTFSFSPCAKCLTVVCFCGEAVDKFAPSPTLLIFCNSSSSSILRLTPPELIISSKY</sequence>
<proteinExistence type="predicted"/>
<dbReference type="VEuPathDB" id="VectorBase:GAUT011182"/>
<accession>A0A1A9UPF6</accession>
<evidence type="ECO:0000313" key="1">
    <source>
        <dbReference type="EnsemblMetazoa" id="GAUT011182-PA"/>
    </source>
</evidence>
<dbReference type="Proteomes" id="UP000078200">
    <property type="component" value="Unassembled WGS sequence"/>
</dbReference>
<organism evidence="1 2">
    <name type="scientific">Glossina austeni</name>
    <name type="common">Savannah tsetse fly</name>
    <dbReference type="NCBI Taxonomy" id="7395"/>
    <lineage>
        <taxon>Eukaryota</taxon>
        <taxon>Metazoa</taxon>
        <taxon>Ecdysozoa</taxon>
        <taxon>Arthropoda</taxon>
        <taxon>Hexapoda</taxon>
        <taxon>Insecta</taxon>
        <taxon>Pterygota</taxon>
        <taxon>Neoptera</taxon>
        <taxon>Endopterygota</taxon>
        <taxon>Diptera</taxon>
        <taxon>Brachycera</taxon>
        <taxon>Muscomorpha</taxon>
        <taxon>Hippoboscoidea</taxon>
        <taxon>Glossinidae</taxon>
        <taxon>Glossina</taxon>
    </lineage>
</organism>
<dbReference type="AlphaFoldDB" id="A0A1A9UPF6"/>
<keyword evidence="2" id="KW-1185">Reference proteome</keyword>
<name>A0A1A9UPF6_GLOAU</name>
<evidence type="ECO:0000313" key="2">
    <source>
        <dbReference type="Proteomes" id="UP000078200"/>
    </source>
</evidence>